<feature type="compositionally biased region" description="Acidic residues" evidence="1">
    <location>
        <begin position="144"/>
        <end position="161"/>
    </location>
</feature>
<accession>A0A9N8ENW4</accession>
<reference evidence="3" key="1">
    <citation type="submission" date="2020-06" db="EMBL/GenBank/DDBJ databases">
        <authorList>
            <consortium name="Plant Systems Biology data submission"/>
        </authorList>
    </citation>
    <scope>NUCLEOTIDE SEQUENCE</scope>
    <source>
        <strain evidence="3">D6</strain>
    </source>
</reference>
<keyword evidence="4" id="KW-1185">Reference proteome</keyword>
<dbReference type="OrthoDB" id="57288at2759"/>
<dbReference type="Proteomes" id="UP001153069">
    <property type="component" value="Unassembled WGS sequence"/>
</dbReference>
<feature type="signal peptide" evidence="2">
    <location>
        <begin position="1"/>
        <end position="19"/>
    </location>
</feature>
<protein>
    <submittedName>
        <fullName evidence="3">Uncharacterized protein</fullName>
    </submittedName>
</protein>
<dbReference type="EMBL" id="CAICTM010001304">
    <property type="protein sequence ID" value="CAB9522469.1"/>
    <property type="molecule type" value="Genomic_DNA"/>
</dbReference>
<evidence type="ECO:0000256" key="2">
    <source>
        <dbReference type="SAM" id="SignalP"/>
    </source>
</evidence>
<organism evidence="3 4">
    <name type="scientific">Seminavis robusta</name>
    <dbReference type="NCBI Taxonomy" id="568900"/>
    <lineage>
        <taxon>Eukaryota</taxon>
        <taxon>Sar</taxon>
        <taxon>Stramenopiles</taxon>
        <taxon>Ochrophyta</taxon>
        <taxon>Bacillariophyta</taxon>
        <taxon>Bacillariophyceae</taxon>
        <taxon>Bacillariophycidae</taxon>
        <taxon>Naviculales</taxon>
        <taxon>Naviculaceae</taxon>
        <taxon>Seminavis</taxon>
    </lineage>
</organism>
<evidence type="ECO:0000313" key="3">
    <source>
        <dbReference type="EMBL" id="CAB9522469.1"/>
    </source>
</evidence>
<name>A0A9N8ENW4_9STRA</name>
<feature type="chain" id="PRO_5040157395" evidence="2">
    <location>
        <begin position="20"/>
        <end position="1211"/>
    </location>
</feature>
<dbReference type="AlphaFoldDB" id="A0A9N8ENW4"/>
<comment type="caution">
    <text evidence="3">The sequence shown here is derived from an EMBL/GenBank/DDBJ whole genome shotgun (WGS) entry which is preliminary data.</text>
</comment>
<keyword evidence="2" id="KW-0732">Signal</keyword>
<feature type="compositionally biased region" description="Basic and acidic residues" evidence="1">
    <location>
        <begin position="162"/>
        <end position="173"/>
    </location>
</feature>
<sequence length="1211" mass="135103">MYFAFFAVLVLSNLVVAVAGGFDQFAVAAKEDPTTTFSLAPTALNDVQELNALLQPSQANVIALQNSETALDAVERFGAAVDSLGGIIDSLEAEGALHPDVVPIFKHIKTELQVASLQSTEIVLELSDSMQNMQLSGGRHLDSSSEDNDDNDELDSEDDNEFKEYSSNEEQSHHQWTGWQKKANTHHETIRDHPKLRRHFDMHDAIFSGNIDFIYEMADDMESYHTSERTHRRLEDEPDYRYQQCKKLIGCIEEFSLYDIVNYYYGPYIDKDKGTLPNQTEMFLADANGTDNIHAHVQRITSYMKEAKENDYMDSTCVSLLQQFHTNEKKENYTIYVGPTVTKVCRARGSTKFVKIDEVRTKIGEGIANRLFDDLVRCASTIEDSKGDVDNTFFDEYNFPQLPISIHQDKHGAATESFWTGNSLENDVRHHYSFKKANPMKVARSKDGKFMPFQDILDIDEDCVARVNAIYVDIYKKQKTALFTDGYNETVDYPPIQVLADGAMKKVYIGIGTETSTAEQVCEIGAWFAHCPTDKTKIVGDDDDFWDVCKTGWTSFGVDGLFLGNDPGELDLAMRMTIGDSMSVGMVCAFAEATKKRPKYTVPGWCCMDTPSVATSWGDDYSCDQGVDRCNNKAPLLAGLSQSACDPWSGKWCSYPRDCSSLIRCVQSEIDWAKQNNKNGYKKYLTTAPQVAKRDSLSECGSVREYFGFHKNYPNDHEICDDLKDLRTNHHFAHTDKSSSNKEGNKKTSYATVTLAKQAELSEPDKPDTTDAEFSKLDSQVSALTVTITGLQQVSDIAGFLECPADFTGAVQTVCAAVKNVASVIAVVASSVMQVIANTVDDSIPSLSNYQQYEIYQNMDVVYDNMKILNKGIADLKTGLGQIRFPARRRLAKFAGCDGLDQDGDGISDNCEEDLSPPELLVPPAFEEWRLESLEHVHSAWHVPDMTFKSNSEAVSYLKRTLQLEDDCAPLSDLKLNITAMDAGEPQQCMHTFQATPIHYCDGAPSAFGAERHFHLKVDSTTPTLSCGFKYGRKVLVMQAESNAGSQLVNTGFFYNISELCSDSVRLDVSVRSDEYDGDALMVKGLVFEHNGIELPEIWVSPTTCHAKSHARSGGFCRTGDASLGKTRIYDISVAATDQAGWSTSETCTVIVIANESTSSLDIQQDDLAPWLRLGVTEEDFRGMLTVRKTTIERFSFHWRKVQPEAQNSYR</sequence>
<evidence type="ECO:0000313" key="4">
    <source>
        <dbReference type="Proteomes" id="UP001153069"/>
    </source>
</evidence>
<proteinExistence type="predicted"/>
<gene>
    <name evidence="3" type="ORF">SEMRO_1306_G261270.1</name>
</gene>
<evidence type="ECO:0000256" key="1">
    <source>
        <dbReference type="SAM" id="MobiDB-lite"/>
    </source>
</evidence>
<feature type="region of interest" description="Disordered" evidence="1">
    <location>
        <begin position="134"/>
        <end position="191"/>
    </location>
</feature>